<dbReference type="SUPFAM" id="SSF158710">
    <property type="entry name" value="PSPTO4464-like"/>
    <property type="match status" value="1"/>
</dbReference>
<dbReference type="Gene3D" id="1.10.60.30">
    <property type="entry name" value="PSPTO4464-like domains"/>
    <property type="match status" value="2"/>
</dbReference>
<dbReference type="PANTHER" id="PTHR38101:SF1">
    <property type="entry name" value="UPF0307 PROTEIN YJGA"/>
    <property type="match status" value="1"/>
</dbReference>
<evidence type="ECO:0000256" key="4">
    <source>
        <dbReference type="ARBA" id="ARBA00022884"/>
    </source>
</evidence>
<feature type="compositionally biased region" description="Acidic residues" evidence="6">
    <location>
        <begin position="176"/>
        <end position="190"/>
    </location>
</feature>
<dbReference type="PIRSF" id="PIRSF016183">
    <property type="entry name" value="UCP016183"/>
    <property type="match status" value="1"/>
</dbReference>
<evidence type="ECO:0000313" key="7">
    <source>
        <dbReference type="EMBL" id="TCV82356.1"/>
    </source>
</evidence>
<dbReference type="PANTHER" id="PTHR38101">
    <property type="entry name" value="UPF0307 PROTEIN YJGA"/>
    <property type="match status" value="1"/>
</dbReference>
<proteinExistence type="inferred from homology"/>
<keyword evidence="3 5" id="KW-0699">rRNA-binding</keyword>
<dbReference type="InterPro" id="IPR023153">
    <property type="entry name" value="DarP_sf"/>
</dbReference>
<accession>A0A4R3XT49</accession>
<comment type="caution">
    <text evidence="7">The sequence shown here is derived from an EMBL/GenBank/DDBJ whole genome shotgun (WGS) entry which is preliminary data.</text>
</comment>
<dbReference type="GO" id="GO:0043022">
    <property type="term" value="F:ribosome binding"/>
    <property type="evidence" value="ECO:0007669"/>
    <property type="project" value="UniProtKB-UniRule"/>
</dbReference>
<gene>
    <name evidence="5" type="primary">darP</name>
    <name evidence="7" type="ORF">EDC63_12248</name>
</gene>
<evidence type="ECO:0000256" key="2">
    <source>
        <dbReference type="ARBA" id="ARBA00022517"/>
    </source>
</evidence>
<dbReference type="AlphaFoldDB" id="A0A4R3XT49"/>
<dbReference type="HAMAP" id="MF_00765">
    <property type="entry name" value="DarP"/>
    <property type="match status" value="1"/>
</dbReference>
<evidence type="ECO:0000313" key="8">
    <source>
        <dbReference type="Proteomes" id="UP000295367"/>
    </source>
</evidence>
<protein>
    <recommendedName>
        <fullName evidence="5">Dual-action ribosomal maturation protein DarP</fullName>
    </recommendedName>
    <alternativeName>
        <fullName evidence="5">Large ribosomal subunit assembly factor DarP</fullName>
    </alternativeName>
</protein>
<keyword evidence="2 5" id="KW-0690">Ribosome biogenesis</keyword>
<sequence length="190" mass="21614">MTNEYTEEDEFSEEDLGPSKTKRKKEMQALQDLGGALIDLSKDKLKQLDLPENLLTAVMQAKKLLNARGAQRRQLQYIGKLMREVDPAPIQAKLDAWSGVSKEETNKLHLLERWRVRLLSDDSALGELMNTYPGADAQYLRTLIRNAHKEHLNNKPPKSSRALFKSLREVILGTTEPEDETDAPTEDETE</sequence>
<comment type="similarity">
    <text evidence="5">Belongs to the DarP family.</text>
</comment>
<reference evidence="7 8" key="1">
    <citation type="submission" date="2019-03" db="EMBL/GenBank/DDBJ databases">
        <title>Genomic Encyclopedia of Type Strains, Phase IV (KMG-IV): sequencing the most valuable type-strain genomes for metagenomic binning, comparative biology and taxonomic classification.</title>
        <authorList>
            <person name="Goeker M."/>
        </authorList>
    </citation>
    <scope>NUCLEOTIDE SEQUENCE [LARGE SCALE GENOMIC DNA]</scope>
    <source>
        <strain evidence="7 8">DSM 100309</strain>
    </source>
</reference>
<dbReference type="Pfam" id="PF04751">
    <property type="entry name" value="DarP"/>
    <property type="match status" value="1"/>
</dbReference>
<dbReference type="CDD" id="cd16331">
    <property type="entry name" value="YjgA-like"/>
    <property type="match status" value="1"/>
</dbReference>
<feature type="region of interest" description="Disordered" evidence="6">
    <location>
        <begin position="1"/>
        <end position="26"/>
    </location>
</feature>
<feature type="compositionally biased region" description="Acidic residues" evidence="6">
    <location>
        <begin position="1"/>
        <end position="16"/>
    </location>
</feature>
<dbReference type="InterPro" id="IPR006839">
    <property type="entry name" value="DarP"/>
</dbReference>
<keyword evidence="8" id="KW-1185">Reference proteome</keyword>
<feature type="region of interest" description="Disordered" evidence="6">
    <location>
        <begin position="171"/>
        <end position="190"/>
    </location>
</feature>
<dbReference type="OrthoDB" id="5293604at2"/>
<evidence type="ECO:0000256" key="5">
    <source>
        <dbReference type="HAMAP-Rule" id="MF_00765"/>
    </source>
</evidence>
<organism evidence="7 8">
    <name type="scientific">Sulfurirhabdus autotrophica</name>
    <dbReference type="NCBI Taxonomy" id="1706046"/>
    <lineage>
        <taxon>Bacteria</taxon>
        <taxon>Pseudomonadati</taxon>
        <taxon>Pseudomonadota</taxon>
        <taxon>Betaproteobacteria</taxon>
        <taxon>Nitrosomonadales</taxon>
        <taxon>Sulfuricellaceae</taxon>
        <taxon>Sulfurirhabdus</taxon>
    </lineage>
</organism>
<comment type="subcellular location">
    <subcellularLocation>
        <location evidence="5">Cytoplasm</location>
    </subcellularLocation>
    <text evidence="5">Associates with late stage pre-50S ribosomal subunits.</text>
</comment>
<dbReference type="Proteomes" id="UP000295367">
    <property type="component" value="Unassembled WGS sequence"/>
</dbReference>
<dbReference type="GO" id="GO:0019843">
    <property type="term" value="F:rRNA binding"/>
    <property type="evidence" value="ECO:0007669"/>
    <property type="project" value="UniProtKB-UniRule"/>
</dbReference>
<dbReference type="NCBIfam" id="NF003593">
    <property type="entry name" value="PRK05255.1-1"/>
    <property type="match status" value="1"/>
</dbReference>
<name>A0A4R3XT49_9PROT</name>
<keyword evidence="1 5" id="KW-0963">Cytoplasm</keyword>
<dbReference type="EMBL" id="SMCO01000022">
    <property type="protein sequence ID" value="TCV82356.1"/>
    <property type="molecule type" value="Genomic_DNA"/>
</dbReference>
<dbReference type="RefSeq" id="WP_124948245.1">
    <property type="nucleotide sequence ID" value="NZ_BHVT01000077.1"/>
</dbReference>
<evidence type="ECO:0000256" key="1">
    <source>
        <dbReference type="ARBA" id="ARBA00022490"/>
    </source>
</evidence>
<dbReference type="GO" id="GO:0005829">
    <property type="term" value="C:cytosol"/>
    <property type="evidence" value="ECO:0007669"/>
    <property type="project" value="TreeGrafter"/>
</dbReference>
<keyword evidence="4 5" id="KW-0694">RNA-binding</keyword>
<evidence type="ECO:0000256" key="3">
    <source>
        <dbReference type="ARBA" id="ARBA00022730"/>
    </source>
</evidence>
<comment type="function">
    <text evidence="5">Member of a network of 50S ribosomal subunit biogenesis factors which assembles along the 30S-50S interface, preventing incorrect 23S rRNA structures from forming. Promotes peptidyl transferase center (PTC) maturation.</text>
</comment>
<dbReference type="GO" id="GO:1902626">
    <property type="term" value="P:assembly of large subunit precursor of preribosome"/>
    <property type="evidence" value="ECO:0007669"/>
    <property type="project" value="UniProtKB-UniRule"/>
</dbReference>
<evidence type="ECO:0000256" key="6">
    <source>
        <dbReference type="SAM" id="MobiDB-lite"/>
    </source>
</evidence>